<proteinExistence type="predicted"/>
<feature type="region of interest" description="Disordered" evidence="3">
    <location>
        <begin position="205"/>
        <end position="234"/>
    </location>
</feature>
<dbReference type="InterPro" id="IPR002123">
    <property type="entry name" value="Plipid/glycerol_acylTrfase"/>
</dbReference>
<feature type="domain" description="Phospholipid/glycerol acyltransferase" evidence="4">
    <location>
        <begin position="19"/>
        <end position="138"/>
    </location>
</feature>
<name>A0A3P3VU62_9MICO</name>
<evidence type="ECO:0000313" key="6">
    <source>
        <dbReference type="Proteomes" id="UP000274391"/>
    </source>
</evidence>
<dbReference type="GO" id="GO:0003841">
    <property type="term" value="F:1-acylglycerol-3-phosphate O-acyltransferase activity"/>
    <property type="evidence" value="ECO:0007669"/>
    <property type="project" value="TreeGrafter"/>
</dbReference>
<accession>A0A3P3VU62</accession>
<dbReference type="PANTHER" id="PTHR10434:SF55">
    <property type="entry name" value="POSSIBLE ACYLTRANSFERASE"/>
    <property type="match status" value="1"/>
</dbReference>
<dbReference type="OrthoDB" id="9806008at2"/>
<dbReference type="Pfam" id="PF01553">
    <property type="entry name" value="Acyltransferase"/>
    <property type="match status" value="1"/>
</dbReference>
<organism evidence="5 6">
    <name type="scientific">Gulosibacter macacae</name>
    <dbReference type="NCBI Taxonomy" id="2488791"/>
    <lineage>
        <taxon>Bacteria</taxon>
        <taxon>Bacillati</taxon>
        <taxon>Actinomycetota</taxon>
        <taxon>Actinomycetes</taxon>
        <taxon>Micrococcales</taxon>
        <taxon>Microbacteriaceae</taxon>
        <taxon>Gulosibacter</taxon>
    </lineage>
</organism>
<dbReference type="PANTHER" id="PTHR10434">
    <property type="entry name" value="1-ACYL-SN-GLYCEROL-3-PHOSPHATE ACYLTRANSFERASE"/>
    <property type="match status" value="1"/>
</dbReference>
<evidence type="ECO:0000256" key="2">
    <source>
        <dbReference type="ARBA" id="ARBA00023315"/>
    </source>
</evidence>
<dbReference type="GO" id="GO:0006654">
    <property type="term" value="P:phosphatidic acid biosynthetic process"/>
    <property type="evidence" value="ECO:0007669"/>
    <property type="project" value="TreeGrafter"/>
</dbReference>
<comment type="caution">
    <text evidence="5">The sequence shown here is derived from an EMBL/GenBank/DDBJ whole genome shotgun (WGS) entry which is preliminary data.</text>
</comment>
<dbReference type="Proteomes" id="UP000274391">
    <property type="component" value="Unassembled WGS sequence"/>
</dbReference>
<evidence type="ECO:0000259" key="4">
    <source>
        <dbReference type="SMART" id="SM00563"/>
    </source>
</evidence>
<dbReference type="SMART" id="SM00563">
    <property type="entry name" value="PlsC"/>
    <property type="match status" value="1"/>
</dbReference>
<dbReference type="AlphaFoldDB" id="A0A3P3VU62"/>
<reference evidence="5 6" key="1">
    <citation type="submission" date="2018-11" db="EMBL/GenBank/DDBJ databases">
        <title>YIM 102482-1 draft genome.</title>
        <authorList>
            <person name="Li G."/>
            <person name="Jiang Y."/>
        </authorList>
    </citation>
    <scope>NUCLEOTIDE SEQUENCE [LARGE SCALE GENOMIC DNA]</scope>
    <source>
        <strain evidence="5 6">YIM 102482-1</strain>
    </source>
</reference>
<gene>
    <name evidence="5" type="ORF">EG850_09770</name>
</gene>
<sequence length="234" mass="26065">MSALYKYEFKGTLPPTGPVILAPNHYSDIDPVVVGWGVWRLGRLPRFMAKASLFKIPVVGWLLHRSGQIPVERERGKAKQASLSAAKKLVENDSLVIIYPEGTLTREPDGWPMRGKSGAVRIALAENIPIVPVATWGADAVVPRFQKKFVPRWRTPLQFVVGEPIDLSEYEGQAHSRRAIEAATNKVMVEITKLLEEIRGEQAPDELYDPVKHGQTEFGMPIDPKAQSPEEPRA</sequence>
<dbReference type="GO" id="GO:0005886">
    <property type="term" value="C:plasma membrane"/>
    <property type="evidence" value="ECO:0007669"/>
    <property type="project" value="TreeGrafter"/>
</dbReference>
<keyword evidence="6" id="KW-1185">Reference proteome</keyword>
<protein>
    <submittedName>
        <fullName evidence="5">1-acyl-sn-glycerol-3-phosphate acyltransferase</fullName>
    </submittedName>
</protein>
<keyword evidence="1 5" id="KW-0808">Transferase</keyword>
<evidence type="ECO:0000256" key="1">
    <source>
        <dbReference type="ARBA" id="ARBA00022679"/>
    </source>
</evidence>
<dbReference type="EMBL" id="RQVS01000011">
    <property type="protein sequence ID" value="RRJ86220.1"/>
    <property type="molecule type" value="Genomic_DNA"/>
</dbReference>
<dbReference type="SUPFAM" id="SSF69593">
    <property type="entry name" value="Glycerol-3-phosphate (1)-acyltransferase"/>
    <property type="match status" value="1"/>
</dbReference>
<dbReference type="CDD" id="cd07989">
    <property type="entry name" value="LPLAT_AGPAT-like"/>
    <property type="match status" value="1"/>
</dbReference>
<keyword evidence="2 5" id="KW-0012">Acyltransferase</keyword>
<evidence type="ECO:0000313" key="5">
    <source>
        <dbReference type="EMBL" id="RRJ86220.1"/>
    </source>
</evidence>
<evidence type="ECO:0000256" key="3">
    <source>
        <dbReference type="SAM" id="MobiDB-lite"/>
    </source>
</evidence>